<gene>
    <name evidence="1" type="ORF">LK10_16130</name>
</gene>
<dbReference type="Pfam" id="PF14486">
    <property type="entry name" value="DUF4432"/>
    <property type="match status" value="1"/>
</dbReference>
<protein>
    <recommendedName>
        <fullName evidence="3">DUF4432 domain-containing protein</fullName>
    </recommendedName>
</protein>
<proteinExistence type="predicted"/>
<dbReference type="InterPro" id="IPR027839">
    <property type="entry name" value="DUF4432"/>
</dbReference>
<dbReference type="InterPro" id="IPR014718">
    <property type="entry name" value="GH-type_carb-bd"/>
</dbReference>
<dbReference type="GO" id="GO:0030246">
    <property type="term" value="F:carbohydrate binding"/>
    <property type="evidence" value="ECO:0007669"/>
    <property type="project" value="InterPro"/>
</dbReference>
<dbReference type="AlphaFoldDB" id="A0A0B2ACX0"/>
<dbReference type="RefSeq" id="WP_043125787.1">
    <property type="nucleotide sequence ID" value="NZ_JTDL01000141.1"/>
</dbReference>
<dbReference type="STRING" id="1338436.LK10_16130"/>
<organism evidence="1 2">
    <name type="scientific">Sinomonas humi</name>
    <dbReference type="NCBI Taxonomy" id="1338436"/>
    <lineage>
        <taxon>Bacteria</taxon>
        <taxon>Bacillati</taxon>
        <taxon>Actinomycetota</taxon>
        <taxon>Actinomycetes</taxon>
        <taxon>Micrococcales</taxon>
        <taxon>Micrococcaceae</taxon>
        <taxon>Sinomonas</taxon>
    </lineage>
</organism>
<evidence type="ECO:0000313" key="1">
    <source>
        <dbReference type="EMBL" id="KHL01404.1"/>
    </source>
</evidence>
<evidence type="ECO:0008006" key="3">
    <source>
        <dbReference type="Google" id="ProtNLM"/>
    </source>
</evidence>
<dbReference type="Proteomes" id="UP000030982">
    <property type="component" value="Unassembled WGS sequence"/>
</dbReference>
<dbReference type="OrthoDB" id="9791280at2"/>
<evidence type="ECO:0000313" key="2">
    <source>
        <dbReference type="Proteomes" id="UP000030982"/>
    </source>
</evidence>
<sequence length="316" mass="33439">MPERAVVSVTESRPETASVAGARLEVQLAGGLSASVLPERGLDIGDTSLAGVPISWRSPIAPDASPSAGVEKWLANFTGGLLVTCGLRNIGPASAAEPMHGDYTFLKANRTTCSTEVTADGATARISGSLDSAGVFAPTLRLRRQITFTSTITTDSIEVTDRITNLGPGDTPLALLYHLNFGAPVAVPGTTLEIHGVEAVIREDCPEVPHWDRLPEPTDNITEAVWEHRNISTDDGGVRSAAVVSPTHRVDIAWTADTLPRLYQWVMPTRRRWALGIEPSTAPLFGPDRTPPGGGAPILTADESLTTGLSVSVQRL</sequence>
<keyword evidence="2" id="KW-1185">Reference proteome</keyword>
<dbReference type="EMBL" id="JTDL01000141">
    <property type="protein sequence ID" value="KHL01404.1"/>
    <property type="molecule type" value="Genomic_DNA"/>
</dbReference>
<comment type="caution">
    <text evidence="1">The sequence shown here is derived from an EMBL/GenBank/DDBJ whole genome shotgun (WGS) entry which is preliminary data.</text>
</comment>
<dbReference type="Gene3D" id="2.70.98.10">
    <property type="match status" value="1"/>
</dbReference>
<accession>A0A0B2ACX0</accession>
<reference evidence="1 2" key="1">
    <citation type="submission" date="2014-09" db="EMBL/GenBank/DDBJ databases">
        <title>Genome sequence of Sinomonas sp. MUSC 117.</title>
        <authorList>
            <person name="Lee L.-H."/>
        </authorList>
    </citation>
    <scope>NUCLEOTIDE SEQUENCE [LARGE SCALE GENOMIC DNA]</scope>
    <source>
        <strain evidence="1 2">MUSC 117</strain>
    </source>
</reference>
<name>A0A0B2ACX0_9MICC</name>